<sequence>MALRLGLGLPQTGTYDLATDVTAVARAAEEMGYDSVWVLERIMRPEQPVDDMYLIPGLEWSAYFRSVADPLVTLSMAAAVTGRVRLGSAVLVGPLRPPFLLARALGSLDAASGGRLVAGLGTGWSRDEYAAAGVDYASRGAALDELLDVCARVWGADPASYEGGRTRFTPSAVGPKPAASHVPVLLAAGNDRALRRLVRRADGWLPSLVSNEQVSATHARIRELAGEVGRDPAELSTTVRAFVRVTDRPVEGRRSPYQGSVEQIVEDLAGAARAGVSEVLLDNQLECRDAQELIESAKELREAVTEAGL</sequence>
<feature type="domain" description="Luciferase-like" evidence="5">
    <location>
        <begin position="18"/>
        <end position="252"/>
    </location>
</feature>
<dbReference type="PANTHER" id="PTHR42847:SF4">
    <property type="entry name" value="ALKANESULFONATE MONOOXYGENASE-RELATED"/>
    <property type="match status" value="1"/>
</dbReference>
<evidence type="ECO:0000259" key="5">
    <source>
        <dbReference type="Pfam" id="PF00296"/>
    </source>
</evidence>
<evidence type="ECO:0000256" key="2">
    <source>
        <dbReference type="ARBA" id="ARBA00022643"/>
    </source>
</evidence>
<dbReference type="EC" id="1.-.-.-" evidence="6"/>
<proteinExistence type="predicted"/>
<dbReference type="GO" id="GO:0008726">
    <property type="term" value="F:alkanesulfonate monooxygenase activity"/>
    <property type="evidence" value="ECO:0007669"/>
    <property type="project" value="TreeGrafter"/>
</dbReference>
<dbReference type="PANTHER" id="PTHR42847">
    <property type="entry name" value="ALKANESULFONATE MONOOXYGENASE"/>
    <property type="match status" value="1"/>
</dbReference>
<keyword evidence="3 6" id="KW-0560">Oxidoreductase</keyword>
<reference evidence="6 7" key="1">
    <citation type="submission" date="2018-06" db="EMBL/GenBank/DDBJ databases">
        <title>Streptomyces reniochalinae sp. nov. and Streptomyces diacarnus sp. nov. from marine sponges.</title>
        <authorList>
            <person name="Li L."/>
        </authorList>
    </citation>
    <scope>NUCLEOTIDE SEQUENCE [LARGE SCALE GENOMIC DNA]</scope>
    <source>
        <strain evidence="6 7">LHW51701</strain>
    </source>
</reference>
<dbReference type="AlphaFoldDB" id="A0A367EI28"/>
<dbReference type="InterPro" id="IPR036661">
    <property type="entry name" value="Luciferase-like_sf"/>
</dbReference>
<evidence type="ECO:0000313" key="6">
    <source>
        <dbReference type="EMBL" id="RCG17295.1"/>
    </source>
</evidence>
<dbReference type="SUPFAM" id="SSF51679">
    <property type="entry name" value="Bacterial luciferase-like"/>
    <property type="match status" value="1"/>
</dbReference>
<evidence type="ECO:0000256" key="4">
    <source>
        <dbReference type="ARBA" id="ARBA00023033"/>
    </source>
</evidence>
<dbReference type="GO" id="GO:0046306">
    <property type="term" value="P:alkanesulfonate catabolic process"/>
    <property type="evidence" value="ECO:0007669"/>
    <property type="project" value="TreeGrafter"/>
</dbReference>
<protein>
    <submittedName>
        <fullName evidence="6">TIGR03619 family F420-dependent LLM class oxidoreductase</fullName>
        <ecNumber evidence="6">1.-.-.-</ecNumber>
    </submittedName>
</protein>
<comment type="caution">
    <text evidence="6">The sequence shown here is derived from an EMBL/GenBank/DDBJ whole genome shotgun (WGS) entry which is preliminary data.</text>
</comment>
<dbReference type="Pfam" id="PF00296">
    <property type="entry name" value="Bac_luciferase"/>
    <property type="match status" value="1"/>
</dbReference>
<gene>
    <name evidence="6" type="ORF">DTL70_27340</name>
</gene>
<dbReference type="RefSeq" id="WP_114024690.1">
    <property type="nucleotide sequence ID" value="NZ_JBEYTF010000010.1"/>
</dbReference>
<keyword evidence="4" id="KW-0503">Monooxygenase</keyword>
<dbReference type="InterPro" id="IPR050172">
    <property type="entry name" value="SsuD_RutA_monooxygenase"/>
</dbReference>
<keyword evidence="7" id="KW-1185">Reference proteome</keyword>
<name>A0A367EI28_9ACTN</name>
<dbReference type="EMBL" id="QOIN01000055">
    <property type="protein sequence ID" value="RCG17295.1"/>
    <property type="molecule type" value="Genomic_DNA"/>
</dbReference>
<evidence type="ECO:0000313" key="7">
    <source>
        <dbReference type="Proteomes" id="UP000252914"/>
    </source>
</evidence>
<dbReference type="InterPro" id="IPR011251">
    <property type="entry name" value="Luciferase-like_dom"/>
</dbReference>
<evidence type="ECO:0000256" key="1">
    <source>
        <dbReference type="ARBA" id="ARBA00022630"/>
    </source>
</evidence>
<keyword evidence="1" id="KW-0285">Flavoprotein</keyword>
<dbReference type="InterPro" id="IPR019921">
    <property type="entry name" value="Lucif-like_OxRdtase_Rv2161c"/>
</dbReference>
<organism evidence="6 7">
    <name type="scientific">Streptomyces diacarni</name>
    <dbReference type="NCBI Taxonomy" id="2800381"/>
    <lineage>
        <taxon>Bacteria</taxon>
        <taxon>Bacillati</taxon>
        <taxon>Actinomycetota</taxon>
        <taxon>Actinomycetes</taxon>
        <taxon>Kitasatosporales</taxon>
        <taxon>Streptomycetaceae</taxon>
        <taxon>Streptomyces</taxon>
    </lineage>
</organism>
<dbReference type="Proteomes" id="UP000252914">
    <property type="component" value="Unassembled WGS sequence"/>
</dbReference>
<keyword evidence="2" id="KW-0288">FMN</keyword>
<dbReference type="NCBIfam" id="TIGR03619">
    <property type="entry name" value="F420_Rv2161c"/>
    <property type="match status" value="1"/>
</dbReference>
<accession>A0A367EI28</accession>
<evidence type="ECO:0000256" key="3">
    <source>
        <dbReference type="ARBA" id="ARBA00023002"/>
    </source>
</evidence>
<dbReference type="Gene3D" id="3.20.20.30">
    <property type="entry name" value="Luciferase-like domain"/>
    <property type="match status" value="1"/>
</dbReference>